<feature type="active site" description="Proton acceptor" evidence="6">
    <location>
        <position position="222"/>
    </location>
</feature>
<dbReference type="InterPro" id="IPR008271">
    <property type="entry name" value="Ser/Thr_kinase_AS"/>
</dbReference>
<feature type="binding site" evidence="7">
    <location>
        <begin position="176"/>
        <end position="178"/>
    </location>
    <ligand>
        <name>ATP</name>
        <dbReference type="ChEBI" id="CHEBI:30616"/>
    </ligand>
</feature>
<dbReference type="EMBL" id="CCKQ01014549">
    <property type="protein sequence ID" value="CDW86327.1"/>
    <property type="molecule type" value="Genomic_DNA"/>
</dbReference>
<feature type="binding site" evidence="7">
    <location>
        <position position="242"/>
    </location>
    <ligand>
        <name>ATP</name>
        <dbReference type="ChEBI" id="CHEBI:30616"/>
    </ligand>
</feature>
<dbReference type="InterPro" id="IPR017441">
    <property type="entry name" value="Protein_kinase_ATP_BS"/>
</dbReference>
<feature type="cross-link" description="Glycyl lysine isopeptide (Lys-Gly) (interchain with G-Cter in SUMO2)" evidence="8">
    <location>
        <position position="224"/>
    </location>
</feature>
<evidence type="ECO:0000313" key="11">
    <source>
        <dbReference type="EMBL" id="CDW86327.1"/>
    </source>
</evidence>
<keyword evidence="12" id="KW-1185">Reference proteome</keyword>
<dbReference type="Gene3D" id="3.30.200.20">
    <property type="entry name" value="Phosphorylase Kinase, domain 1"/>
    <property type="match status" value="1"/>
</dbReference>
<organism evidence="11 12">
    <name type="scientific">Stylonychia lemnae</name>
    <name type="common">Ciliate</name>
    <dbReference type="NCBI Taxonomy" id="5949"/>
    <lineage>
        <taxon>Eukaryota</taxon>
        <taxon>Sar</taxon>
        <taxon>Alveolata</taxon>
        <taxon>Ciliophora</taxon>
        <taxon>Intramacronucleata</taxon>
        <taxon>Spirotrichea</taxon>
        <taxon>Stichotrichia</taxon>
        <taxon>Sporadotrichida</taxon>
        <taxon>Oxytrichidae</taxon>
        <taxon>Stylonychinae</taxon>
        <taxon>Stylonychia</taxon>
    </lineage>
</organism>
<gene>
    <name evidence="11" type="primary">Contig16695.g17795</name>
    <name evidence="11" type="ORF">STYLEM_15421</name>
</gene>
<keyword evidence="4 11" id="KW-0418">Kinase</keyword>
<keyword evidence="5 7" id="KW-0067">ATP-binding</keyword>
<evidence type="ECO:0000256" key="6">
    <source>
        <dbReference type="PIRSR" id="PIRSR630616-1"/>
    </source>
</evidence>
<keyword evidence="1" id="KW-0723">Serine/threonine-protein kinase</keyword>
<dbReference type="Gene3D" id="1.10.510.10">
    <property type="entry name" value="Transferase(Phosphotransferase) domain 1"/>
    <property type="match status" value="1"/>
</dbReference>
<feature type="binding site" evidence="7">
    <location>
        <begin position="226"/>
        <end position="227"/>
    </location>
    <ligand>
        <name>ATP</name>
        <dbReference type="ChEBI" id="CHEBI:30616"/>
    </ligand>
</feature>
<dbReference type="PROSITE" id="PS00107">
    <property type="entry name" value="PROTEIN_KINASE_ATP"/>
    <property type="match status" value="1"/>
</dbReference>
<proteinExistence type="predicted"/>
<evidence type="ECO:0000256" key="7">
    <source>
        <dbReference type="PIRSR" id="PIRSR630616-2"/>
    </source>
</evidence>
<dbReference type="SUPFAM" id="SSF56112">
    <property type="entry name" value="Protein kinase-like (PK-like)"/>
    <property type="match status" value="1"/>
</dbReference>
<evidence type="ECO:0000256" key="4">
    <source>
        <dbReference type="ARBA" id="ARBA00022777"/>
    </source>
</evidence>
<evidence type="ECO:0000313" key="12">
    <source>
        <dbReference type="Proteomes" id="UP000039865"/>
    </source>
</evidence>
<evidence type="ECO:0000256" key="2">
    <source>
        <dbReference type="ARBA" id="ARBA00022679"/>
    </source>
</evidence>
<name>A0A078AYN6_STYLE</name>
<dbReference type="PROSITE" id="PS00108">
    <property type="entry name" value="PROTEIN_KINASE_ST"/>
    <property type="match status" value="1"/>
</dbReference>
<sequence length="531" mass="62301">MNLQPIQGQKQESKLQKEIKVKLSESTETVADFINEDIIKKHMNSRGKNYPQARLYQKNGVEIGGEDIQYLKTGDIVYLARHGEPFNYQQIMDRYEKIKQLGSGGFGKVYLMKDREKPDMLFAVKIINMNEYLHKADGIFEIDREAKTLRMLNSKYIIQLDNYFIHGQKEVILVMEYAQGGELKQYVNRKGGKLSEVEVQLLMRQIVTGLQSCHQKGIIHRDLKMENILFMDKECTHLKIVDFGIAGFCLRHLREKTDAGTFKYMAPEVLKNDINLANPQMDIWALGIMMFHMLFGFHPFFNKKERQTKDYDIKVLIQRIINDPLEIPKPVLQKENQEDSQIFPSIVRDDDQLQIPFITNECRDLLIQLLHKNPKERIYLSDVIQHPWFELTENQILEDHRLLEQKLIQEEFIKQEKIRQKFHQQLQKRNTVNLPTMNSFGNARGNLRDFRIILGQSLMNGRKMNTLTPFDTFQKIKVRDDDSKNKKKVVQKKIAQFELDELASAIKRSNPISPVQPKNNGNMFNFEKKLL</sequence>
<dbReference type="GO" id="GO:0004674">
    <property type="term" value="F:protein serine/threonine kinase activity"/>
    <property type="evidence" value="ECO:0007669"/>
    <property type="project" value="UniProtKB-KW"/>
</dbReference>
<dbReference type="InParanoid" id="A0A078AYN6"/>
<dbReference type="SMART" id="SM00220">
    <property type="entry name" value="S_TKc"/>
    <property type="match status" value="1"/>
</dbReference>
<dbReference type="InterPro" id="IPR011009">
    <property type="entry name" value="Kinase-like_dom_sf"/>
</dbReference>
<dbReference type="PROSITE" id="PS50011">
    <property type="entry name" value="PROTEIN_KINASE_DOM"/>
    <property type="match status" value="1"/>
</dbReference>
<keyword evidence="3 7" id="KW-0547">Nucleotide-binding</keyword>
<dbReference type="AlphaFoldDB" id="A0A078AYN6"/>
<evidence type="ECO:0000256" key="9">
    <source>
        <dbReference type="PROSITE-ProRule" id="PRU10141"/>
    </source>
</evidence>
<feature type="domain" description="Protein kinase" evidence="10">
    <location>
        <begin position="95"/>
        <end position="389"/>
    </location>
</feature>
<dbReference type="OrthoDB" id="10252354at2759"/>
<keyword evidence="2" id="KW-0808">Transferase</keyword>
<dbReference type="GO" id="GO:0005524">
    <property type="term" value="F:ATP binding"/>
    <property type="evidence" value="ECO:0007669"/>
    <property type="project" value="UniProtKB-UniRule"/>
</dbReference>
<feature type="binding site" evidence="7 9">
    <location>
        <position position="125"/>
    </location>
    <ligand>
        <name>ATP</name>
        <dbReference type="ChEBI" id="CHEBI:30616"/>
    </ligand>
</feature>
<evidence type="ECO:0000256" key="5">
    <source>
        <dbReference type="ARBA" id="ARBA00022840"/>
    </source>
</evidence>
<reference evidence="11 12" key="1">
    <citation type="submission" date="2014-06" db="EMBL/GenBank/DDBJ databases">
        <authorList>
            <person name="Swart Estienne"/>
        </authorList>
    </citation>
    <scope>NUCLEOTIDE SEQUENCE [LARGE SCALE GENOMIC DNA]</scope>
    <source>
        <strain evidence="11 12">130c</strain>
    </source>
</reference>
<dbReference type="Proteomes" id="UP000039865">
    <property type="component" value="Unassembled WGS sequence"/>
</dbReference>
<evidence type="ECO:0000256" key="1">
    <source>
        <dbReference type="ARBA" id="ARBA00022527"/>
    </source>
</evidence>
<evidence type="ECO:0000256" key="3">
    <source>
        <dbReference type="ARBA" id="ARBA00022741"/>
    </source>
</evidence>
<dbReference type="InterPro" id="IPR000719">
    <property type="entry name" value="Prot_kinase_dom"/>
</dbReference>
<accession>A0A078AYN6</accession>
<protein>
    <submittedName>
        <fullName evidence="11">Protein kinase domain protein</fullName>
    </submittedName>
</protein>
<dbReference type="InterPro" id="IPR030616">
    <property type="entry name" value="Aur-like"/>
</dbReference>
<evidence type="ECO:0000256" key="8">
    <source>
        <dbReference type="PIRSR" id="PIRSR630616-3"/>
    </source>
</evidence>
<dbReference type="PANTHER" id="PTHR24350">
    <property type="entry name" value="SERINE/THREONINE-PROTEIN KINASE IAL-RELATED"/>
    <property type="match status" value="1"/>
</dbReference>
<evidence type="ECO:0000259" key="10">
    <source>
        <dbReference type="PROSITE" id="PS50011"/>
    </source>
</evidence>
<dbReference type="Pfam" id="PF00069">
    <property type="entry name" value="Pkinase"/>
    <property type="match status" value="1"/>
</dbReference>